<evidence type="ECO:0000256" key="3">
    <source>
        <dbReference type="ARBA" id="ARBA00022692"/>
    </source>
</evidence>
<evidence type="ECO:0000313" key="11">
    <source>
        <dbReference type="Proteomes" id="UP001601303"/>
    </source>
</evidence>
<feature type="transmembrane region" description="Helical" evidence="8">
    <location>
        <begin position="128"/>
        <end position="152"/>
    </location>
</feature>
<dbReference type="InterPro" id="IPR003838">
    <property type="entry name" value="ABC3_permease_C"/>
</dbReference>
<evidence type="ECO:0000259" key="9">
    <source>
        <dbReference type="Pfam" id="PF02687"/>
    </source>
</evidence>
<feature type="region of interest" description="Disordered" evidence="7">
    <location>
        <begin position="167"/>
        <end position="200"/>
    </location>
</feature>
<gene>
    <name evidence="10" type="ORF">ACFYNQ_28010</name>
</gene>
<dbReference type="PANTHER" id="PTHR30572:SF4">
    <property type="entry name" value="ABC TRANSPORTER PERMEASE YTRF"/>
    <property type="match status" value="1"/>
</dbReference>
<dbReference type="EMBL" id="JBIAHM010000010">
    <property type="protein sequence ID" value="MFE9602398.1"/>
    <property type="molecule type" value="Genomic_DNA"/>
</dbReference>
<evidence type="ECO:0000256" key="8">
    <source>
        <dbReference type="SAM" id="Phobius"/>
    </source>
</evidence>
<evidence type="ECO:0000256" key="7">
    <source>
        <dbReference type="SAM" id="MobiDB-lite"/>
    </source>
</evidence>
<reference evidence="10 11" key="1">
    <citation type="submission" date="2024-10" db="EMBL/GenBank/DDBJ databases">
        <title>The Natural Products Discovery Center: Release of the First 8490 Sequenced Strains for Exploring Actinobacteria Biosynthetic Diversity.</title>
        <authorList>
            <person name="Kalkreuter E."/>
            <person name="Kautsar S.A."/>
            <person name="Yang D."/>
            <person name="Bader C.D."/>
            <person name="Teijaro C.N."/>
            <person name="Fluegel L."/>
            <person name="Davis C.M."/>
            <person name="Simpson J.R."/>
            <person name="Lauterbach L."/>
            <person name="Steele A.D."/>
            <person name="Gui C."/>
            <person name="Meng S."/>
            <person name="Li G."/>
            <person name="Viehrig K."/>
            <person name="Ye F."/>
            <person name="Su P."/>
            <person name="Kiefer A.F."/>
            <person name="Nichols A."/>
            <person name="Cepeda A.J."/>
            <person name="Yan W."/>
            <person name="Fan B."/>
            <person name="Jiang Y."/>
            <person name="Adhikari A."/>
            <person name="Zheng C.-J."/>
            <person name="Schuster L."/>
            <person name="Cowan T.M."/>
            <person name="Smanski M.J."/>
            <person name="Chevrette M.G."/>
            <person name="De Carvalho L.P.S."/>
            <person name="Shen B."/>
        </authorList>
    </citation>
    <scope>NUCLEOTIDE SEQUENCE [LARGE SCALE GENOMIC DNA]</scope>
    <source>
        <strain evidence="10 11">NPDC006488</strain>
    </source>
</reference>
<comment type="similarity">
    <text evidence="6">Belongs to the ABC-4 integral membrane protein family.</text>
</comment>
<keyword evidence="5 8" id="KW-0472">Membrane</keyword>
<feature type="compositionally biased region" description="Polar residues" evidence="7">
    <location>
        <begin position="65"/>
        <end position="77"/>
    </location>
</feature>
<evidence type="ECO:0000256" key="6">
    <source>
        <dbReference type="ARBA" id="ARBA00038076"/>
    </source>
</evidence>
<feature type="compositionally biased region" description="Low complexity" evidence="7">
    <location>
        <begin position="42"/>
        <end position="64"/>
    </location>
</feature>
<dbReference type="PANTHER" id="PTHR30572">
    <property type="entry name" value="MEMBRANE COMPONENT OF TRANSPORTER-RELATED"/>
    <property type="match status" value="1"/>
</dbReference>
<comment type="caution">
    <text evidence="10">The sequence shown here is derived from an EMBL/GenBank/DDBJ whole genome shotgun (WGS) entry which is preliminary data.</text>
</comment>
<feature type="compositionally biased region" description="Low complexity" evidence="7">
    <location>
        <begin position="186"/>
        <end position="200"/>
    </location>
</feature>
<feature type="domain" description="ABC3 transporter permease C-terminal" evidence="9">
    <location>
        <begin position="378"/>
        <end position="492"/>
    </location>
</feature>
<feature type="transmembrane region" description="Helical" evidence="8">
    <location>
        <begin position="374"/>
        <end position="398"/>
    </location>
</feature>
<keyword evidence="3 8" id="KW-0812">Transmembrane</keyword>
<dbReference type="InterPro" id="IPR050250">
    <property type="entry name" value="Macrolide_Exporter_MacB"/>
</dbReference>
<feature type="region of interest" description="Disordered" evidence="7">
    <location>
        <begin position="1"/>
        <end position="29"/>
    </location>
</feature>
<dbReference type="RefSeq" id="WP_388110264.1">
    <property type="nucleotide sequence ID" value="NZ_JBIAHM010000010.1"/>
</dbReference>
<accession>A0ABW6MA68</accession>
<dbReference type="Proteomes" id="UP001601303">
    <property type="component" value="Unassembled WGS sequence"/>
</dbReference>
<keyword evidence="2" id="KW-1003">Cell membrane</keyword>
<comment type="subcellular location">
    <subcellularLocation>
        <location evidence="1">Cell membrane</location>
        <topology evidence="1">Multi-pass membrane protein</topology>
    </subcellularLocation>
</comment>
<keyword evidence="4 8" id="KW-1133">Transmembrane helix</keyword>
<feature type="region of interest" description="Disordered" evidence="7">
    <location>
        <begin position="42"/>
        <end position="87"/>
    </location>
</feature>
<protein>
    <submittedName>
        <fullName evidence="10">ABC transporter permease</fullName>
    </submittedName>
</protein>
<evidence type="ECO:0000256" key="2">
    <source>
        <dbReference type="ARBA" id="ARBA00022475"/>
    </source>
</evidence>
<evidence type="ECO:0000256" key="5">
    <source>
        <dbReference type="ARBA" id="ARBA00023136"/>
    </source>
</evidence>
<name>A0ABW6MA68_9ACTN</name>
<organism evidence="10 11">
    <name type="scientific">Streptomyces hokutonensis</name>
    <dbReference type="NCBI Taxonomy" id="1306990"/>
    <lineage>
        <taxon>Bacteria</taxon>
        <taxon>Bacillati</taxon>
        <taxon>Actinomycetota</taxon>
        <taxon>Actinomycetes</taxon>
        <taxon>Kitasatosporales</taxon>
        <taxon>Streptomycetaceae</taxon>
        <taxon>Streptomyces</taxon>
    </lineage>
</organism>
<feature type="transmembrane region" description="Helical" evidence="8">
    <location>
        <begin position="468"/>
        <end position="490"/>
    </location>
</feature>
<feature type="non-terminal residue" evidence="10">
    <location>
        <position position="1"/>
    </location>
</feature>
<proteinExistence type="inferred from homology"/>
<evidence type="ECO:0000313" key="10">
    <source>
        <dbReference type="EMBL" id="MFE9602398.1"/>
    </source>
</evidence>
<evidence type="ECO:0000256" key="1">
    <source>
        <dbReference type="ARBA" id="ARBA00004651"/>
    </source>
</evidence>
<sequence length="507" mass="50651">QHQRTAKTTTQPSVAGRDQQAAGTTTRLPAAGRNRWVARTTTRLPAAGRGRPATGTTTPLPATGQHQRTAKTTTQPSVAGRDQQAAGTTTRLPAAGLGQWAARAAARLPLSRSVGLGLARPFARPARAVAMVVAVLFGAAAVTFAAGLSASLGEVIAAKNHNAADVTVGAPAGTAGSGKAVRRGQSTAADPAAPTASDPAALSPSVTAAIAARPGTRAYYGSASLDAAVSGMSGPVTVTAFDGDASWGGFTMVGGRWFSGAGEAVVPSTILTATGTKVGDSITVTLRGRPVVVRIVGEVFDTGNDGRRVFADAATVRTAVPGLKSTTEYVDLKPGADTDAYVTALNAELKPLGVGATSAKYANGSDTATVLDSLTALLTVLLVCVAGLGVLGGVVLDTHERVHDLGIHKALGMTPRQTVTMVVASVVLPGLAGGALGVPLGLAVHHAVIPAMGRAAGLRLPDFVVDVYGAGDLVLLGLAGVAVAVLGSLLPAGWAARIRTATALRAE</sequence>
<feature type="transmembrane region" description="Helical" evidence="8">
    <location>
        <begin position="419"/>
        <end position="448"/>
    </location>
</feature>
<evidence type="ECO:0000256" key="4">
    <source>
        <dbReference type="ARBA" id="ARBA00022989"/>
    </source>
</evidence>
<feature type="compositionally biased region" description="Polar residues" evidence="7">
    <location>
        <begin position="1"/>
        <end position="13"/>
    </location>
</feature>
<keyword evidence="11" id="KW-1185">Reference proteome</keyword>
<dbReference type="Pfam" id="PF02687">
    <property type="entry name" value="FtsX"/>
    <property type="match status" value="1"/>
</dbReference>